<dbReference type="EMBL" id="JBHSGN010000087">
    <property type="protein sequence ID" value="MFC4674983.1"/>
    <property type="molecule type" value="Genomic_DNA"/>
</dbReference>
<gene>
    <name evidence="1" type="ORF">ACFO6W_14870</name>
</gene>
<dbReference type="RefSeq" id="WP_379997769.1">
    <property type="nucleotide sequence ID" value="NZ_JBHSGN010000087.1"/>
</dbReference>
<organism evidence="1 2">
    <name type="scientific">Dysgonomonas termitidis</name>
    <dbReference type="NCBI Taxonomy" id="1516126"/>
    <lineage>
        <taxon>Bacteria</taxon>
        <taxon>Pseudomonadati</taxon>
        <taxon>Bacteroidota</taxon>
        <taxon>Bacteroidia</taxon>
        <taxon>Bacteroidales</taxon>
        <taxon>Dysgonomonadaceae</taxon>
        <taxon>Dysgonomonas</taxon>
    </lineage>
</organism>
<keyword evidence="2" id="KW-1185">Reference proteome</keyword>
<evidence type="ECO:0000313" key="1">
    <source>
        <dbReference type="EMBL" id="MFC4674983.1"/>
    </source>
</evidence>
<dbReference type="Gene3D" id="2.60.120.1390">
    <property type="match status" value="2"/>
</dbReference>
<accession>A0ABV9KY67</accession>
<keyword evidence="1" id="KW-0378">Hydrolase</keyword>
<dbReference type="InterPro" id="IPR021345">
    <property type="entry name" value="DUF2961"/>
</dbReference>
<evidence type="ECO:0000313" key="2">
    <source>
        <dbReference type="Proteomes" id="UP001596023"/>
    </source>
</evidence>
<name>A0ABV9KY67_9BACT</name>
<sequence>MKKLIFIIFGFLLVFPAYSQKKKNAGDITLVSELEQLYNFALLPQYRTGIMEQESSYDRTGNNDDGFSGKYSYLRKENGKLVLADYKGPGVINRIWTPTPTTDTIQFYIDGEKTPRISIPFIDLFSGRIFPFVNPVCGNEIGGYYCYVPIQFAKSCKIVFCGEKIMFHQIQYRPYPENVQTESFSMIWNTKQKEALNTACNFWLHQVKPLTSLNKAEQLVETKEFFIAPGEAVPFFSANEGGRISGIELDFGPALEGKYKDIMLKAQWDDDESPAIYSPAADFFGYAYGKPAMQSLLLGSFQTINYSYIPMPYSKKARLSLVYEKRQDINQSKVEVKARVFYTKEAQNPEKEGRLYSIWRREINPKEFEPYLFADIKDRGHYIGIIHIAQALRPGMTLFFEGDDSTVVDNKLRMHGTGSEDYYNGGWYALLDRWDRGVSLPIHGSLDYSLPMARTGGYRFFMTDKVTFDKNLLVTIEHGPEQNRFPVDYTSLAFYYGSKPAECGVFPTEELRTVYEPSTHIFYPQLMNLSIGHGLKVENKDRLIADTENEGMVRIMLDEVPEGVYKIKLTYYKTPDGGAFEVWNRQKQIKSWEDVYSKTEEKMEDAELGIFTLTRHTNSISIKVKKTEKGSKFHFDILTLEKQ</sequence>
<comment type="caution">
    <text evidence="1">The sequence shown here is derived from an EMBL/GenBank/DDBJ whole genome shotgun (WGS) entry which is preliminary data.</text>
</comment>
<protein>
    <submittedName>
        <fullName evidence="1">Glycoside hydrolase family 172 protein</fullName>
    </submittedName>
</protein>
<proteinExistence type="predicted"/>
<dbReference type="Proteomes" id="UP001596023">
    <property type="component" value="Unassembled WGS sequence"/>
</dbReference>
<dbReference type="GO" id="GO:0016787">
    <property type="term" value="F:hydrolase activity"/>
    <property type="evidence" value="ECO:0007669"/>
    <property type="project" value="UniProtKB-KW"/>
</dbReference>
<reference evidence="2" key="1">
    <citation type="journal article" date="2019" name="Int. J. Syst. Evol. Microbiol.">
        <title>The Global Catalogue of Microorganisms (GCM) 10K type strain sequencing project: providing services to taxonomists for standard genome sequencing and annotation.</title>
        <authorList>
            <consortium name="The Broad Institute Genomics Platform"/>
            <consortium name="The Broad Institute Genome Sequencing Center for Infectious Disease"/>
            <person name="Wu L."/>
            <person name="Ma J."/>
        </authorList>
    </citation>
    <scope>NUCLEOTIDE SEQUENCE [LARGE SCALE GENOMIC DNA]</scope>
    <source>
        <strain evidence="2">CCUG 66188</strain>
    </source>
</reference>
<dbReference type="Pfam" id="PF11175">
    <property type="entry name" value="DUF2961"/>
    <property type="match status" value="1"/>
</dbReference>